<keyword evidence="16" id="KW-0206">Cytoskeleton</keyword>
<keyword evidence="9" id="KW-0808">Transferase</keyword>
<dbReference type="GO" id="GO:0006915">
    <property type="term" value="P:apoptotic process"/>
    <property type="evidence" value="ECO:0007669"/>
    <property type="project" value="UniProtKB-KW"/>
</dbReference>
<evidence type="ECO:0000256" key="7">
    <source>
        <dbReference type="ARBA" id="ARBA00021022"/>
    </source>
</evidence>
<evidence type="ECO:0000256" key="21">
    <source>
        <dbReference type="ARBA" id="ARBA00048005"/>
    </source>
</evidence>
<comment type="catalytic activity">
    <reaction evidence="21">
        <text>S-nitroso-L-cysteinyl-[GAPDH] + L-cysteinyl-[protein] = L-cysteinyl-[GAPDH] + S-nitroso-L-cysteinyl-[protein]</text>
        <dbReference type="Rhea" id="RHEA:66684"/>
        <dbReference type="Rhea" id="RHEA-COMP:10131"/>
        <dbReference type="Rhea" id="RHEA-COMP:17089"/>
        <dbReference type="Rhea" id="RHEA-COMP:17090"/>
        <dbReference type="Rhea" id="RHEA-COMP:17091"/>
        <dbReference type="ChEBI" id="CHEBI:29950"/>
        <dbReference type="ChEBI" id="CHEBI:149494"/>
    </reaction>
    <physiologicalReaction direction="left-to-right" evidence="21">
        <dbReference type="Rhea" id="RHEA:66685"/>
    </physiologicalReaction>
</comment>
<dbReference type="PRINTS" id="PR00078">
    <property type="entry name" value="G3PDHDRGNASE"/>
</dbReference>
<name>A0A9X9Q1U4_GULGU</name>
<evidence type="ECO:0000256" key="12">
    <source>
        <dbReference type="ARBA" id="ARBA00022845"/>
    </source>
</evidence>
<comment type="catalytic activity">
    <reaction evidence="20">
        <text>D-glyceraldehyde 3-phosphate + phosphate + NAD(+) = (2R)-3-phospho-glyceroyl phosphate + NADH + H(+)</text>
        <dbReference type="Rhea" id="RHEA:10300"/>
        <dbReference type="ChEBI" id="CHEBI:15378"/>
        <dbReference type="ChEBI" id="CHEBI:43474"/>
        <dbReference type="ChEBI" id="CHEBI:57540"/>
        <dbReference type="ChEBI" id="CHEBI:57604"/>
        <dbReference type="ChEBI" id="CHEBI:57945"/>
        <dbReference type="ChEBI" id="CHEBI:59776"/>
        <dbReference type="EC" id="1.2.1.12"/>
    </reaction>
</comment>
<dbReference type="PANTHER" id="PTHR10836">
    <property type="entry name" value="GLYCERALDEHYDE 3-PHOSPHATE DEHYDROGENASE"/>
    <property type="match status" value="1"/>
</dbReference>
<keyword evidence="12" id="KW-0810">Translation regulation</keyword>
<dbReference type="PROSITE" id="PS00071">
    <property type="entry name" value="GAPDH"/>
    <property type="match status" value="1"/>
</dbReference>
<organism evidence="23 24">
    <name type="scientific">Gulo gulo</name>
    <name type="common">Wolverine</name>
    <name type="synonym">Gluton</name>
    <dbReference type="NCBI Taxonomy" id="48420"/>
    <lineage>
        <taxon>Eukaryota</taxon>
        <taxon>Metazoa</taxon>
        <taxon>Chordata</taxon>
        <taxon>Craniata</taxon>
        <taxon>Vertebrata</taxon>
        <taxon>Euteleostomi</taxon>
        <taxon>Mammalia</taxon>
        <taxon>Eutheria</taxon>
        <taxon>Laurasiatheria</taxon>
        <taxon>Carnivora</taxon>
        <taxon>Caniformia</taxon>
        <taxon>Musteloidea</taxon>
        <taxon>Mustelidae</taxon>
        <taxon>Guloninae</taxon>
        <taxon>Gulo</taxon>
    </lineage>
</organism>
<keyword evidence="13" id="KW-0560">Oxidoreductase</keyword>
<dbReference type="EMBL" id="CYRY02019177">
    <property type="protein sequence ID" value="VCW96731.1"/>
    <property type="molecule type" value="Genomic_DNA"/>
</dbReference>
<dbReference type="Pfam" id="PF02800">
    <property type="entry name" value="Gp_dh_C"/>
    <property type="match status" value="1"/>
</dbReference>
<dbReference type="SUPFAM" id="SSF51735">
    <property type="entry name" value="NAD(P)-binding Rossmann-fold domains"/>
    <property type="match status" value="1"/>
</dbReference>
<evidence type="ECO:0000256" key="5">
    <source>
        <dbReference type="ARBA" id="ARBA00007406"/>
    </source>
</evidence>
<dbReference type="EC" id="1.2.1.12" evidence="6"/>
<evidence type="ECO:0000256" key="4">
    <source>
        <dbReference type="ARBA" id="ARBA00004869"/>
    </source>
</evidence>
<evidence type="ECO:0000256" key="8">
    <source>
        <dbReference type="ARBA" id="ARBA00022490"/>
    </source>
</evidence>
<evidence type="ECO:0000256" key="3">
    <source>
        <dbReference type="ARBA" id="ARBA00004514"/>
    </source>
</evidence>
<evidence type="ECO:0000256" key="18">
    <source>
        <dbReference type="ARBA" id="ARBA00031890"/>
    </source>
</evidence>
<evidence type="ECO:0000256" key="10">
    <source>
        <dbReference type="ARBA" id="ARBA00022703"/>
    </source>
</evidence>
<dbReference type="InterPro" id="IPR020830">
    <property type="entry name" value="GlycerAld_3-P_DH_AS"/>
</dbReference>
<evidence type="ECO:0000256" key="14">
    <source>
        <dbReference type="ARBA" id="ARBA00023027"/>
    </source>
</evidence>
<dbReference type="AlphaFoldDB" id="A0A9X9Q1U4"/>
<keyword evidence="14" id="KW-0520">NAD</keyword>
<evidence type="ECO:0000256" key="11">
    <source>
        <dbReference type="ARBA" id="ARBA00022799"/>
    </source>
</evidence>
<gene>
    <name evidence="23" type="ORF">BN2614_LOCUS1</name>
</gene>
<accession>A0A9X9Q1U4</accession>
<evidence type="ECO:0000256" key="13">
    <source>
        <dbReference type="ARBA" id="ARBA00023002"/>
    </source>
</evidence>
<evidence type="ECO:0000256" key="2">
    <source>
        <dbReference type="ARBA" id="ARBA00004245"/>
    </source>
</evidence>
<dbReference type="Gene3D" id="3.30.360.10">
    <property type="entry name" value="Dihydrodipicolinate Reductase, domain 2"/>
    <property type="match status" value="1"/>
</dbReference>
<protein>
    <recommendedName>
        <fullName evidence="7">Glyceraldehyde-3-phosphate dehydrogenase</fullName>
        <ecNumber evidence="6">1.2.1.12</ecNumber>
    </recommendedName>
    <alternativeName>
        <fullName evidence="18">Peptidyl-cysteine S-nitrosylase GAPDH</fullName>
    </alternativeName>
</protein>
<proteinExistence type="inferred from homology"/>
<keyword evidence="8" id="KW-0963">Cytoplasm</keyword>
<dbReference type="GO" id="GO:0016740">
    <property type="term" value="F:transferase activity"/>
    <property type="evidence" value="ECO:0007669"/>
    <property type="project" value="UniProtKB-KW"/>
</dbReference>
<dbReference type="Proteomes" id="UP000269945">
    <property type="component" value="Unassembled WGS sequence"/>
</dbReference>
<evidence type="ECO:0000256" key="20">
    <source>
        <dbReference type="ARBA" id="ARBA00047698"/>
    </source>
</evidence>
<comment type="similarity">
    <text evidence="5">Belongs to the glyceraldehyde-3-phosphate dehydrogenase family.</text>
</comment>
<evidence type="ECO:0000256" key="15">
    <source>
        <dbReference type="ARBA" id="ARBA00023152"/>
    </source>
</evidence>
<keyword evidence="10" id="KW-0053">Apoptosis</keyword>
<keyword evidence="17" id="KW-0539">Nucleus</keyword>
<evidence type="ECO:0000256" key="19">
    <source>
        <dbReference type="ARBA" id="ARBA00046997"/>
    </source>
</evidence>
<dbReference type="PANTHER" id="PTHR10836:SF111">
    <property type="entry name" value="GLYCERALDEHYDE-3-PHOSPHATE DEHYDROGENASE"/>
    <property type="match status" value="1"/>
</dbReference>
<dbReference type="GO" id="GO:0005829">
    <property type="term" value="C:cytosol"/>
    <property type="evidence" value="ECO:0007669"/>
    <property type="project" value="UniProtKB-SubCell"/>
</dbReference>
<dbReference type="GO" id="GO:0005634">
    <property type="term" value="C:nucleus"/>
    <property type="evidence" value="ECO:0007669"/>
    <property type="project" value="UniProtKB-SubCell"/>
</dbReference>
<evidence type="ECO:0000313" key="23">
    <source>
        <dbReference type="EMBL" id="VCW96731.1"/>
    </source>
</evidence>
<feature type="domain" description="Glyceraldehyde 3-phosphate dehydrogenase catalytic" evidence="22">
    <location>
        <begin position="28"/>
        <end position="140"/>
    </location>
</feature>
<dbReference type="GO" id="GO:0006096">
    <property type="term" value="P:glycolytic process"/>
    <property type="evidence" value="ECO:0007669"/>
    <property type="project" value="UniProtKB-KW"/>
</dbReference>
<evidence type="ECO:0000256" key="16">
    <source>
        <dbReference type="ARBA" id="ARBA00023212"/>
    </source>
</evidence>
<dbReference type="InterPro" id="IPR020829">
    <property type="entry name" value="GlycerAld_3-P_DH_cat"/>
</dbReference>
<dbReference type="GO" id="GO:0004365">
    <property type="term" value="F:glyceraldehyde-3-phosphate dehydrogenase (NAD+) (phosphorylating) activity"/>
    <property type="evidence" value="ECO:0007669"/>
    <property type="project" value="UniProtKB-EC"/>
</dbReference>
<dbReference type="SUPFAM" id="SSF55347">
    <property type="entry name" value="Glyceraldehyde-3-phosphate dehydrogenase-like, C-terminal domain"/>
    <property type="match status" value="1"/>
</dbReference>
<evidence type="ECO:0000259" key="22">
    <source>
        <dbReference type="Pfam" id="PF02800"/>
    </source>
</evidence>
<sequence>MFVVGVNHEKYDNSIKIVSNASCTTNCLAPLAKVIHDNSGIVKGLMTAVHAINTAQKTMDGPFGKNIIPASTGSTKDVDKVIPELNGKFTGMAFHVPTPSMSTMDPTCCLEKAAKYDGIKNLVKQVLECPLKGILRYTED</sequence>
<keyword evidence="11" id="KW-0702">S-nitrosylation</keyword>
<keyword evidence="24" id="KW-1185">Reference proteome</keyword>
<comment type="subcellular location">
    <subcellularLocation>
        <location evidence="2">Cytoplasm</location>
        <location evidence="2">Cytoskeleton</location>
    </subcellularLocation>
    <subcellularLocation>
        <location evidence="3">Cytoplasm</location>
        <location evidence="3">Cytosol</location>
    </subcellularLocation>
    <subcellularLocation>
        <location evidence="1">Nucleus</location>
    </subcellularLocation>
</comment>
<comment type="pathway">
    <text evidence="4">Carbohydrate degradation; glycolysis; pyruvate from D-glyceraldehyde 3-phosphate: step 1/5.</text>
</comment>
<evidence type="ECO:0000256" key="1">
    <source>
        <dbReference type="ARBA" id="ARBA00004123"/>
    </source>
</evidence>
<evidence type="ECO:0000256" key="6">
    <source>
        <dbReference type="ARBA" id="ARBA00013119"/>
    </source>
</evidence>
<evidence type="ECO:0000256" key="17">
    <source>
        <dbReference type="ARBA" id="ARBA00023242"/>
    </source>
</evidence>
<dbReference type="GO" id="GO:0005856">
    <property type="term" value="C:cytoskeleton"/>
    <property type="evidence" value="ECO:0007669"/>
    <property type="project" value="UniProtKB-SubCell"/>
</dbReference>
<comment type="caution">
    <text evidence="23">The sequence shown here is derived from an EMBL/GenBank/DDBJ whole genome shotgun (WGS) entry which is preliminary data.</text>
</comment>
<comment type="subunit">
    <text evidence="19">Homotetramer. Interacts with TPPP; the interaction is direct. Interacts (when S-nitrosylated) with SIAH1; leading to nuclear translocation. Interacts with RILPL1/GOSPEL, leading to prevent the interaction between GAPDH and SIAH1 and prevent nuclear translocation. Interacts with CHP1; the interaction increases the binding of CHP1 with microtubules. Associates with microtubules. Interacts with EIF1AD, USP25, PRKCI and WARS1. Interacts with phosphorylated RPL13A; inhibited by oxidatively-modified low-densitity lipoprotein (LDL(ox)). Component of the GAIT complex. Interacts with FKBP6; leading to inhibit GAPDH catalytic activity. Interacts with TRAF2, promoting TRAF2 ubiquitination. Interacts with TRAF3, promoting TRAF3 ubiquitination.</text>
</comment>
<evidence type="ECO:0000313" key="24">
    <source>
        <dbReference type="Proteomes" id="UP000269945"/>
    </source>
</evidence>
<dbReference type="InterPro" id="IPR020831">
    <property type="entry name" value="GlycerAld/Erythrose_P_DH"/>
</dbReference>
<keyword evidence="15" id="KW-0324">Glycolysis</keyword>
<dbReference type="GO" id="GO:0006417">
    <property type="term" value="P:regulation of translation"/>
    <property type="evidence" value="ECO:0007669"/>
    <property type="project" value="UniProtKB-KW"/>
</dbReference>
<evidence type="ECO:0000256" key="9">
    <source>
        <dbReference type="ARBA" id="ARBA00022679"/>
    </source>
</evidence>
<dbReference type="InterPro" id="IPR036291">
    <property type="entry name" value="NAD(P)-bd_dom_sf"/>
</dbReference>
<reference evidence="23 24" key="1">
    <citation type="submission" date="2018-10" db="EMBL/GenBank/DDBJ databases">
        <authorList>
            <person name="Ekblom R."/>
            <person name="Jareborg N."/>
        </authorList>
    </citation>
    <scope>NUCLEOTIDE SEQUENCE [LARGE SCALE GENOMIC DNA]</scope>
    <source>
        <tissue evidence="23">Muscle</tissue>
    </source>
</reference>